<dbReference type="InterPro" id="IPR050547">
    <property type="entry name" value="DEAD_box_RNA_helicases"/>
</dbReference>
<dbReference type="NCBIfam" id="TIGR01587">
    <property type="entry name" value="cas3_core"/>
    <property type="match status" value="1"/>
</dbReference>
<name>A0A0M4CV34_9CORY</name>
<evidence type="ECO:0000313" key="12">
    <source>
        <dbReference type="EMBL" id="ALC04825.1"/>
    </source>
</evidence>
<dbReference type="GO" id="GO:0004518">
    <property type="term" value="F:nuclease activity"/>
    <property type="evidence" value="ECO:0007669"/>
    <property type="project" value="UniProtKB-KW"/>
</dbReference>
<accession>A0A0M4CV34</accession>
<organism evidence="12 13">
    <name type="scientific">Corynebacterium deserti GIMN1.010</name>
    <dbReference type="NCBI Taxonomy" id="931089"/>
    <lineage>
        <taxon>Bacteria</taxon>
        <taxon>Bacillati</taxon>
        <taxon>Actinomycetota</taxon>
        <taxon>Actinomycetes</taxon>
        <taxon>Mycobacteriales</taxon>
        <taxon>Corynebacteriaceae</taxon>
        <taxon>Corynebacterium</taxon>
    </lineage>
</organism>
<evidence type="ECO:0000256" key="9">
    <source>
        <dbReference type="ARBA" id="ARBA00023118"/>
    </source>
</evidence>
<dbReference type="GO" id="GO:0005524">
    <property type="term" value="F:ATP binding"/>
    <property type="evidence" value="ECO:0007669"/>
    <property type="project" value="UniProtKB-KW"/>
</dbReference>
<dbReference type="InterPro" id="IPR054712">
    <property type="entry name" value="Cas3-like_dom"/>
</dbReference>
<dbReference type="SMART" id="SM00490">
    <property type="entry name" value="HELICc"/>
    <property type="match status" value="1"/>
</dbReference>
<keyword evidence="13" id="KW-1185">Reference proteome</keyword>
<feature type="domain" description="HD Cas3-type" evidence="11">
    <location>
        <begin position="14"/>
        <end position="222"/>
    </location>
</feature>
<dbReference type="PROSITE" id="PS51192">
    <property type="entry name" value="HELICASE_ATP_BIND_1"/>
    <property type="match status" value="1"/>
</dbReference>
<dbReference type="InterPro" id="IPR027417">
    <property type="entry name" value="P-loop_NTPase"/>
</dbReference>
<dbReference type="EMBL" id="CP009220">
    <property type="protein sequence ID" value="ALC04825.1"/>
    <property type="molecule type" value="Genomic_DNA"/>
</dbReference>
<dbReference type="Pfam" id="PF18395">
    <property type="entry name" value="Cas3_C"/>
    <property type="match status" value="1"/>
</dbReference>
<evidence type="ECO:0000256" key="7">
    <source>
        <dbReference type="ARBA" id="ARBA00022806"/>
    </source>
</evidence>
<evidence type="ECO:0000256" key="8">
    <source>
        <dbReference type="ARBA" id="ARBA00022840"/>
    </source>
</evidence>
<dbReference type="NCBIfam" id="TIGR01596">
    <property type="entry name" value="cas3_HD"/>
    <property type="match status" value="1"/>
</dbReference>
<dbReference type="Gene3D" id="1.10.3210.30">
    <property type="match status" value="1"/>
</dbReference>
<dbReference type="InterPro" id="IPR041372">
    <property type="entry name" value="Cas3_C"/>
</dbReference>
<dbReference type="GO" id="GO:0003724">
    <property type="term" value="F:RNA helicase activity"/>
    <property type="evidence" value="ECO:0007669"/>
    <property type="project" value="TreeGrafter"/>
</dbReference>
<dbReference type="Gene3D" id="3.40.50.300">
    <property type="entry name" value="P-loop containing nucleotide triphosphate hydrolases"/>
    <property type="match status" value="2"/>
</dbReference>
<dbReference type="InterPro" id="IPR038257">
    <property type="entry name" value="CRISPR-assoc_Cas3_HD_sf"/>
</dbReference>
<dbReference type="SMART" id="SM00487">
    <property type="entry name" value="DEXDc"/>
    <property type="match status" value="1"/>
</dbReference>
<dbReference type="InterPro" id="IPR006474">
    <property type="entry name" value="Helicase_Cas3_CRISPR-ass_core"/>
</dbReference>
<evidence type="ECO:0000256" key="5">
    <source>
        <dbReference type="ARBA" id="ARBA00022741"/>
    </source>
</evidence>
<evidence type="ECO:0000259" key="11">
    <source>
        <dbReference type="PROSITE" id="PS51643"/>
    </source>
</evidence>
<comment type="similarity">
    <text evidence="2">In the central section; belongs to the CRISPR-associated helicase Cas3 family.</text>
</comment>
<dbReference type="Pfam" id="PF22590">
    <property type="entry name" value="Cas3-like_C_2"/>
    <property type="match status" value="1"/>
</dbReference>
<feature type="domain" description="Helicase ATP-binding" evidence="10">
    <location>
        <begin position="289"/>
        <end position="498"/>
    </location>
</feature>
<dbReference type="InterPro" id="IPR014001">
    <property type="entry name" value="Helicase_ATP-bd"/>
</dbReference>
<keyword evidence="5" id="KW-0547">Nucleotide-binding</keyword>
<protein>
    <submittedName>
        <fullName evidence="12">CRISPR-associated helicase Cas3</fullName>
    </submittedName>
</protein>
<evidence type="ECO:0000256" key="1">
    <source>
        <dbReference type="ARBA" id="ARBA00006847"/>
    </source>
</evidence>
<dbReference type="CDD" id="cd09641">
    <property type="entry name" value="Cas3''_I"/>
    <property type="match status" value="1"/>
</dbReference>
<dbReference type="RefSeq" id="WP_053543990.1">
    <property type="nucleotide sequence ID" value="NZ_CP009220.1"/>
</dbReference>
<dbReference type="SUPFAM" id="SSF52540">
    <property type="entry name" value="P-loop containing nucleoside triphosphate hydrolases"/>
    <property type="match status" value="1"/>
</dbReference>
<reference evidence="12 13" key="1">
    <citation type="submission" date="2014-08" db="EMBL/GenBank/DDBJ databases">
        <title>Complete genome sequence of Corynebacterium deserti GIMN1.010 (=DSM 45689), isolated from desert sand in western China.</title>
        <authorList>
            <person name="Ruckert C."/>
            <person name="Albersmeier A."/>
            <person name="Kalinowski J."/>
        </authorList>
    </citation>
    <scope>NUCLEOTIDE SEQUENCE [LARGE SCALE GENOMIC DNA]</scope>
    <source>
        <strain evidence="12 13">GIMN1.010</strain>
    </source>
</reference>
<dbReference type="Proteomes" id="UP000068067">
    <property type="component" value="Chromosome"/>
</dbReference>
<keyword evidence="7" id="KW-0347">Helicase</keyword>
<dbReference type="InterPro" id="IPR001650">
    <property type="entry name" value="Helicase_C-like"/>
</dbReference>
<dbReference type="PANTHER" id="PTHR47963:SF9">
    <property type="entry name" value="CRISPR-ASSOCIATED ENDONUCLEASE_HELICASE CAS3"/>
    <property type="match status" value="1"/>
</dbReference>
<dbReference type="Pfam" id="PF00270">
    <property type="entry name" value="DEAD"/>
    <property type="match status" value="1"/>
</dbReference>
<dbReference type="PANTHER" id="PTHR47963">
    <property type="entry name" value="DEAD-BOX ATP-DEPENDENT RNA HELICASE 47, MITOCHONDRIAL"/>
    <property type="match status" value="1"/>
</dbReference>
<keyword evidence="6" id="KW-0378">Hydrolase</keyword>
<dbReference type="GO" id="GO:0046872">
    <property type="term" value="F:metal ion binding"/>
    <property type="evidence" value="ECO:0007669"/>
    <property type="project" value="UniProtKB-KW"/>
</dbReference>
<dbReference type="KEGG" id="cdx:CDES_01795"/>
<dbReference type="PROSITE" id="PS51643">
    <property type="entry name" value="HD_CAS3"/>
    <property type="match status" value="1"/>
</dbReference>
<keyword evidence="8" id="KW-0067">ATP-binding</keyword>
<evidence type="ECO:0000256" key="2">
    <source>
        <dbReference type="ARBA" id="ARBA00009046"/>
    </source>
</evidence>
<dbReference type="CDD" id="cd17930">
    <property type="entry name" value="DEXHc_cas3"/>
    <property type="match status" value="1"/>
</dbReference>
<evidence type="ECO:0000259" key="10">
    <source>
        <dbReference type="PROSITE" id="PS51192"/>
    </source>
</evidence>
<evidence type="ECO:0000256" key="4">
    <source>
        <dbReference type="ARBA" id="ARBA00022723"/>
    </source>
</evidence>
<evidence type="ECO:0000256" key="3">
    <source>
        <dbReference type="ARBA" id="ARBA00022722"/>
    </source>
</evidence>
<evidence type="ECO:0000256" key="6">
    <source>
        <dbReference type="ARBA" id="ARBA00022801"/>
    </source>
</evidence>
<gene>
    <name evidence="12" type="ORF">CDES_01795</name>
</gene>
<dbReference type="GO" id="GO:0003723">
    <property type="term" value="F:RNA binding"/>
    <property type="evidence" value="ECO:0007669"/>
    <property type="project" value="TreeGrafter"/>
</dbReference>
<sequence>MIDLEVFWAKFVEKTSEHMSLLQHSRDITSVINEVSKKLLAPASEEFLQSIIGETPLHEILTLAAISHDVGKASPYFQQKVPSLSQRVTHQGYGSDVTSKEIYANPHSIISAHTLIAWFEQHRGFKLSPPDREFWFHVIAGHHGSYSEFSLPSDALLREIRIWPEWQEARFALLDKLTAEYGLGEEPLRGLASIFGGRVENNMLSTSAAALITGLLISADWVASSTDNFPLTNGEPQNQDFRTEDAWERIHLGNQWQPGEVTTENFLDRFSLPESATMRNVQEAVVELGHQLDKPALVILENETGSGKTEAALALAEIMAEKFGFNGLFFAQPTRVTSDAIFTRVAEWLIHSVPEETISTVLAHGKADFNDDFKAITTGDLTAIYDDDSSNGDSPLEATQWFQGRKTGLLASVAVGTIDQILFAVLQSKHNVLRHLGLAGKVVIIDEIHAADAYMRVYTTRLLEWLGLYGVPVIALSATLPPKTRKQLVDAYQQGASRYTGRKTRIDKTPVYPRITWVDGEKSGTLAPEHDGLTRTTHYSFIEGDLEEMADEALKLSVDGGCIGIICSTVSRAQELYELVSSREEAVVLLHSRFLTSDRAILESALVKKLGRKAGSSRPKKLIVVSTQIIEQGLDLDFDAMITDIAPTDLIIQRIGRVHRHQMLNDSRPDSLKVPQLKIFGTGLPDTEASAPEIQTGSKRVYRHAPLLRSIRVLADHATNTDGTITTPDDVESLVTSSYDTKKSAPEAWKDAWTAAHVEERKFETDQESRAETARIPDPLAGKLAEWTKSPSLADEQAAVAQVRDADESFEVVVVQNRMGRLFALPHIKDLEGQSVDGVMELEYRTARTLATCTVRLPEWSLTDDDLFDLEADGQESWQKSRWLKGSLPLVLDENLERELEQYILKYDEQLGLLLERKEQQ</sequence>
<evidence type="ECO:0000313" key="13">
    <source>
        <dbReference type="Proteomes" id="UP000068067"/>
    </source>
</evidence>
<dbReference type="AlphaFoldDB" id="A0A0M4CV34"/>
<keyword evidence="4" id="KW-0479">Metal-binding</keyword>
<dbReference type="Pfam" id="PF18019">
    <property type="entry name" value="Cas3_HD"/>
    <property type="match status" value="1"/>
</dbReference>
<dbReference type="GO" id="GO:0016787">
    <property type="term" value="F:hydrolase activity"/>
    <property type="evidence" value="ECO:0007669"/>
    <property type="project" value="UniProtKB-KW"/>
</dbReference>
<dbReference type="GO" id="GO:0051607">
    <property type="term" value="P:defense response to virus"/>
    <property type="evidence" value="ECO:0007669"/>
    <property type="project" value="UniProtKB-KW"/>
</dbReference>
<proteinExistence type="inferred from homology"/>
<comment type="similarity">
    <text evidence="1">In the N-terminal section; belongs to the CRISPR-associated nuclease Cas3-HD family.</text>
</comment>
<dbReference type="InterPro" id="IPR011545">
    <property type="entry name" value="DEAD/DEAH_box_helicase_dom"/>
</dbReference>
<dbReference type="STRING" id="931089.CDES_01795"/>
<dbReference type="InterPro" id="IPR006483">
    <property type="entry name" value="CRISPR-assoc_Cas3_HD"/>
</dbReference>
<keyword evidence="3" id="KW-0540">Nuclease</keyword>
<dbReference type="PATRIC" id="fig|931089.4.peg.364"/>
<keyword evidence="9" id="KW-0051">Antiviral defense</keyword>